<dbReference type="AlphaFoldDB" id="A0AA37K582"/>
<accession>A0AA37K582</accession>
<reference evidence="1" key="1">
    <citation type="submission" date="2022-01" db="EMBL/GenBank/DDBJ databases">
        <title>Novel bile acid biosynthetic pathways are enriched in the microbiome of centenarians.</title>
        <authorList>
            <person name="Sato Y."/>
            <person name="Atarashi K."/>
            <person name="Plichta R.D."/>
            <person name="Arai Y."/>
            <person name="Sasajima S."/>
            <person name="Kearney M.S."/>
            <person name="Suda W."/>
            <person name="Takeshita K."/>
            <person name="Sasaki T."/>
            <person name="Okamoto S."/>
            <person name="Skelly N.A."/>
            <person name="Okamura Y."/>
            <person name="Vlamakis H."/>
            <person name="Li Y."/>
            <person name="Tanoue T."/>
            <person name="Takei H."/>
            <person name="Nittono H."/>
            <person name="Narushima S."/>
            <person name="Irie J."/>
            <person name="Itoh H."/>
            <person name="Moriya K."/>
            <person name="Sugiura Y."/>
            <person name="Suematsu M."/>
            <person name="Moritoki N."/>
            <person name="Shibata S."/>
            <person name="Littman R.D."/>
            <person name="Fischbach A.M."/>
            <person name="Uwamino Y."/>
            <person name="Inoue T."/>
            <person name="Honda A."/>
            <person name="Hattori M."/>
            <person name="Murai T."/>
            <person name="Xavier J.R."/>
            <person name="Hirose N."/>
            <person name="Honda K."/>
        </authorList>
    </citation>
    <scope>NUCLEOTIDE SEQUENCE</scope>
    <source>
        <strain evidence="1">CE91-St3</strain>
    </source>
</reference>
<protein>
    <submittedName>
        <fullName evidence="1">Uncharacterized protein</fullName>
    </submittedName>
</protein>
<organism evidence="1 2">
    <name type="scientific">Parabacteroides merdae</name>
    <dbReference type="NCBI Taxonomy" id="46503"/>
    <lineage>
        <taxon>Bacteria</taxon>
        <taxon>Pseudomonadati</taxon>
        <taxon>Bacteroidota</taxon>
        <taxon>Bacteroidia</taxon>
        <taxon>Bacteroidales</taxon>
        <taxon>Tannerellaceae</taxon>
        <taxon>Parabacteroides</taxon>
    </lineage>
</organism>
<dbReference type="Proteomes" id="UP001055114">
    <property type="component" value="Unassembled WGS sequence"/>
</dbReference>
<name>A0AA37K582_9BACT</name>
<gene>
    <name evidence="1" type="ORF">CE91St3_02670</name>
</gene>
<dbReference type="EMBL" id="BQNZ01000001">
    <property type="protein sequence ID" value="GKH70404.1"/>
    <property type="molecule type" value="Genomic_DNA"/>
</dbReference>
<evidence type="ECO:0000313" key="2">
    <source>
        <dbReference type="Proteomes" id="UP001055114"/>
    </source>
</evidence>
<evidence type="ECO:0000313" key="1">
    <source>
        <dbReference type="EMBL" id="GKH70404.1"/>
    </source>
</evidence>
<sequence>MDRKLRYNNIAQLFLFMKGLSITHLNIIHYEKDCFIIVDVRGVSGQCTGFPFLTEDRIEPCQYDK</sequence>
<proteinExistence type="predicted"/>
<comment type="caution">
    <text evidence="1">The sequence shown here is derived from an EMBL/GenBank/DDBJ whole genome shotgun (WGS) entry which is preliminary data.</text>
</comment>